<evidence type="ECO:0000256" key="5">
    <source>
        <dbReference type="ARBA" id="ARBA00022793"/>
    </source>
</evidence>
<dbReference type="PANTHER" id="PTHR43375:SF1">
    <property type="entry name" value="OROTIDINE 5'-PHOSPHATE DECARBOXYLASE"/>
    <property type="match status" value="1"/>
</dbReference>
<dbReference type="Pfam" id="PF00215">
    <property type="entry name" value="OMPdecase"/>
    <property type="match status" value="1"/>
</dbReference>
<evidence type="ECO:0000256" key="4">
    <source>
        <dbReference type="ARBA" id="ARBA00021923"/>
    </source>
</evidence>
<evidence type="ECO:0000256" key="2">
    <source>
        <dbReference type="ARBA" id="ARBA00008847"/>
    </source>
</evidence>
<evidence type="ECO:0000256" key="6">
    <source>
        <dbReference type="ARBA" id="ARBA00022975"/>
    </source>
</evidence>
<dbReference type="Gene3D" id="3.20.20.70">
    <property type="entry name" value="Aldolase class I"/>
    <property type="match status" value="1"/>
</dbReference>
<dbReference type="InterPro" id="IPR011060">
    <property type="entry name" value="RibuloseP-bd_barrel"/>
</dbReference>
<evidence type="ECO:0000256" key="7">
    <source>
        <dbReference type="ARBA" id="ARBA00023239"/>
    </source>
</evidence>
<dbReference type="EC" id="4.1.1.23" evidence="3"/>
<evidence type="ECO:0000259" key="10">
    <source>
        <dbReference type="Pfam" id="PF00215"/>
    </source>
</evidence>
<evidence type="ECO:0000256" key="8">
    <source>
        <dbReference type="ARBA" id="ARBA00033428"/>
    </source>
</evidence>
<dbReference type="EMBL" id="UINC01213194">
    <property type="protein sequence ID" value="SVE37861.1"/>
    <property type="molecule type" value="Genomic_DNA"/>
</dbReference>
<dbReference type="AlphaFoldDB" id="A0A383D0B3"/>
<dbReference type="InterPro" id="IPR011995">
    <property type="entry name" value="OMPdecase_type-2"/>
</dbReference>
<comment type="similarity">
    <text evidence="2">Belongs to the OMP decarboxylase family. Type 2 subfamily.</text>
</comment>
<dbReference type="InterPro" id="IPR001754">
    <property type="entry name" value="OMPdeCOase_dom"/>
</dbReference>
<comment type="catalytic activity">
    <reaction evidence="9">
        <text>orotidine 5'-phosphate + H(+) = UMP + CO2</text>
        <dbReference type="Rhea" id="RHEA:11596"/>
        <dbReference type="ChEBI" id="CHEBI:15378"/>
        <dbReference type="ChEBI" id="CHEBI:16526"/>
        <dbReference type="ChEBI" id="CHEBI:57538"/>
        <dbReference type="ChEBI" id="CHEBI:57865"/>
        <dbReference type="EC" id="4.1.1.23"/>
    </reaction>
</comment>
<proteinExistence type="inferred from homology"/>
<gene>
    <name evidence="11" type="ORF">METZ01_LOCUS490715</name>
</gene>
<reference evidence="11" key="1">
    <citation type="submission" date="2018-05" db="EMBL/GenBank/DDBJ databases">
        <authorList>
            <person name="Lanie J.A."/>
            <person name="Ng W.-L."/>
            <person name="Kazmierczak K.M."/>
            <person name="Andrzejewski T.M."/>
            <person name="Davidsen T.M."/>
            <person name="Wayne K.J."/>
            <person name="Tettelin H."/>
            <person name="Glass J.I."/>
            <person name="Rusch D."/>
            <person name="Podicherti R."/>
            <person name="Tsui H.-C.T."/>
            <person name="Winkler M.E."/>
        </authorList>
    </citation>
    <scope>NUCLEOTIDE SEQUENCE</scope>
</reference>
<organism evidence="11">
    <name type="scientific">marine metagenome</name>
    <dbReference type="NCBI Taxonomy" id="408172"/>
    <lineage>
        <taxon>unclassified sequences</taxon>
        <taxon>metagenomes</taxon>
        <taxon>ecological metagenomes</taxon>
    </lineage>
</organism>
<dbReference type="GO" id="GO:0044205">
    <property type="term" value="P:'de novo' UMP biosynthetic process"/>
    <property type="evidence" value="ECO:0007669"/>
    <property type="project" value="UniProtKB-UniPathway"/>
</dbReference>
<feature type="domain" description="Orotidine 5'-phosphate decarboxylase" evidence="10">
    <location>
        <begin position="1"/>
        <end position="149"/>
    </location>
</feature>
<dbReference type="GO" id="GO:0004590">
    <property type="term" value="F:orotidine-5'-phosphate decarboxylase activity"/>
    <property type="evidence" value="ECO:0007669"/>
    <property type="project" value="UniProtKB-EC"/>
</dbReference>
<sequence length="177" mass="19654">GDIGNTSNKYAKAFFETLSFDSITVSPYMGNDSVEPFLKYKNKHTILLGLTSNNGSRDFQFFSNNSTTLFKEVIKRSKQWQGSDNLMYVVGATKSDYINEIRAIVPNSFLLVPGVGFQGGSLKKTFENGANKKIGLLVNSSRSIIYAGKGSDFLEKSYTVAKSYQIEMEDLISTLNH</sequence>
<dbReference type="GO" id="GO:0006207">
    <property type="term" value="P:'de novo' pyrimidine nucleobase biosynthetic process"/>
    <property type="evidence" value="ECO:0007669"/>
    <property type="project" value="InterPro"/>
</dbReference>
<dbReference type="NCBIfam" id="TIGR02127">
    <property type="entry name" value="pyrF_sub2"/>
    <property type="match status" value="1"/>
</dbReference>
<keyword evidence="6" id="KW-0665">Pyrimidine biosynthesis</keyword>
<evidence type="ECO:0000256" key="1">
    <source>
        <dbReference type="ARBA" id="ARBA00004861"/>
    </source>
</evidence>
<dbReference type="SUPFAM" id="SSF51366">
    <property type="entry name" value="Ribulose-phoshate binding barrel"/>
    <property type="match status" value="1"/>
</dbReference>
<keyword evidence="7" id="KW-0456">Lyase</keyword>
<comment type="pathway">
    <text evidence="1">Pyrimidine metabolism; UMP biosynthesis via de novo pathway; UMP from orotate: step 2/2.</text>
</comment>
<name>A0A383D0B3_9ZZZZ</name>
<keyword evidence="5" id="KW-0210">Decarboxylase</keyword>
<evidence type="ECO:0000256" key="9">
    <source>
        <dbReference type="ARBA" id="ARBA00049157"/>
    </source>
</evidence>
<evidence type="ECO:0000256" key="3">
    <source>
        <dbReference type="ARBA" id="ARBA00012321"/>
    </source>
</evidence>
<accession>A0A383D0B3</accession>
<dbReference type="InterPro" id="IPR013785">
    <property type="entry name" value="Aldolase_TIM"/>
</dbReference>
<evidence type="ECO:0000313" key="11">
    <source>
        <dbReference type="EMBL" id="SVE37861.1"/>
    </source>
</evidence>
<dbReference type="UniPathway" id="UPA00070">
    <property type="reaction ID" value="UER00120"/>
</dbReference>
<feature type="non-terminal residue" evidence="11">
    <location>
        <position position="1"/>
    </location>
</feature>
<dbReference type="PANTHER" id="PTHR43375">
    <property type="entry name" value="OROTIDINE 5'-PHOSPHATE DECARBOXYLASE"/>
    <property type="match status" value="1"/>
</dbReference>
<protein>
    <recommendedName>
        <fullName evidence="4">Orotidine 5'-phosphate decarboxylase</fullName>
        <ecNumber evidence="3">4.1.1.23</ecNumber>
    </recommendedName>
    <alternativeName>
        <fullName evidence="8">OMP decarboxylase</fullName>
    </alternativeName>
</protein>